<dbReference type="SUPFAM" id="SSF51261">
    <property type="entry name" value="Duplicated hybrid motif"/>
    <property type="match status" value="1"/>
</dbReference>
<dbReference type="Pfam" id="PF01551">
    <property type="entry name" value="Peptidase_M23"/>
    <property type="match status" value="1"/>
</dbReference>
<dbReference type="InterPro" id="IPR050570">
    <property type="entry name" value="Cell_wall_metabolism_enzyme"/>
</dbReference>
<dbReference type="CDD" id="cd12797">
    <property type="entry name" value="M23_peptidase"/>
    <property type="match status" value="1"/>
</dbReference>
<sequence>MRSPSRPFARFVSGPVALVALVVSGLAAATDRGPSDGVPSPVVPRPVVPSLAGLAAGPSETSARVRPSPAMWPLAEPLVIRGFDPPAQPWSAGHRGVDLAGAVGQPVRAVAAGRVHFAGPVAGRPVVSVALAGTGRPPLRVTYEPVDAVVTTGQEVAAGQILGTLRSGPSHCGEAGAGKRPCLHWGLRRGERYLDPLWLVRPHHPVLLPLSD</sequence>
<feature type="domain" description="M23ase beta-sheet core" evidence="3">
    <location>
        <begin position="93"/>
        <end position="196"/>
    </location>
</feature>
<proteinExistence type="predicted"/>
<protein>
    <submittedName>
        <fullName evidence="4">Peptidoglycan DD-metalloendopeptidase family protein</fullName>
    </submittedName>
</protein>
<dbReference type="Gene3D" id="2.70.70.10">
    <property type="entry name" value="Glucose Permease (Domain IIA)"/>
    <property type="match status" value="1"/>
</dbReference>
<dbReference type="InterPro" id="IPR011055">
    <property type="entry name" value="Dup_hybrid_motif"/>
</dbReference>
<feature type="chain" id="PRO_5038450662" evidence="2">
    <location>
        <begin position="30"/>
        <end position="212"/>
    </location>
</feature>
<keyword evidence="1 2" id="KW-0732">Signal</keyword>
<accession>A0A7W3ZLJ4</accession>
<dbReference type="RefSeq" id="WP_181353390.1">
    <property type="nucleotide sequence ID" value="NZ_JABJWZ010000013.1"/>
</dbReference>
<reference evidence="5" key="1">
    <citation type="submission" date="2020-05" db="EMBL/GenBank/DDBJ databases">
        <title>Classification of alakaliphilic streptomycetes isolated from an alkaline soil next to Lonar Crater, India and a proposal for the recognition of Streptomyces alkaliterrae sp. nov.</title>
        <authorList>
            <person name="Golinska P."/>
        </authorList>
    </citation>
    <scope>NUCLEOTIDE SEQUENCE [LARGE SCALE GENOMIC DNA]</scope>
    <source>
        <strain evidence="5">OF3</strain>
    </source>
</reference>
<name>A0A7W3ZLJ4_9ACTN</name>
<evidence type="ECO:0000313" key="4">
    <source>
        <dbReference type="EMBL" id="MBB1252342.1"/>
    </source>
</evidence>
<comment type="caution">
    <text evidence="4">The sequence shown here is derived from an EMBL/GenBank/DDBJ whole genome shotgun (WGS) entry which is preliminary data.</text>
</comment>
<feature type="signal peptide" evidence="2">
    <location>
        <begin position="1"/>
        <end position="29"/>
    </location>
</feature>
<dbReference type="InterPro" id="IPR016047">
    <property type="entry name" value="M23ase_b-sheet_dom"/>
</dbReference>
<gene>
    <name evidence="4" type="ORF">H3146_03005</name>
</gene>
<dbReference type="Proteomes" id="UP000525686">
    <property type="component" value="Unassembled WGS sequence"/>
</dbReference>
<evidence type="ECO:0000313" key="5">
    <source>
        <dbReference type="Proteomes" id="UP000525686"/>
    </source>
</evidence>
<dbReference type="PANTHER" id="PTHR21666:SF289">
    <property type="entry name" value="L-ALA--D-GLU ENDOPEPTIDASE"/>
    <property type="match status" value="1"/>
</dbReference>
<evidence type="ECO:0000259" key="3">
    <source>
        <dbReference type="Pfam" id="PF01551"/>
    </source>
</evidence>
<organism evidence="4 5">
    <name type="scientific">Streptomyces alkaliterrae</name>
    <dbReference type="NCBI Taxonomy" id="2213162"/>
    <lineage>
        <taxon>Bacteria</taxon>
        <taxon>Bacillati</taxon>
        <taxon>Actinomycetota</taxon>
        <taxon>Actinomycetes</taxon>
        <taxon>Kitasatosporales</taxon>
        <taxon>Streptomycetaceae</taxon>
        <taxon>Streptomyces</taxon>
    </lineage>
</organism>
<dbReference type="GO" id="GO:0004222">
    <property type="term" value="F:metalloendopeptidase activity"/>
    <property type="evidence" value="ECO:0007669"/>
    <property type="project" value="TreeGrafter"/>
</dbReference>
<evidence type="ECO:0000256" key="1">
    <source>
        <dbReference type="ARBA" id="ARBA00022729"/>
    </source>
</evidence>
<dbReference type="PANTHER" id="PTHR21666">
    <property type="entry name" value="PEPTIDASE-RELATED"/>
    <property type="match status" value="1"/>
</dbReference>
<dbReference type="AlphaFoldDB" id="A0A7W3ZLJ4"/>
<dbReference type="EMBL" id="JABJWZ010000013">
    <property type="protein sequence ID" value="MBB1252342.1"/>
    <property type="molecule type" value="Genomic_DNA"/>
</dbReference>
<evidence type="ECO:0000256" key="2">
    <source>
        <dbReference type="SAM" id="SignalP"/>
    </source>
</evidence>